<organism evidence="1">
    <name type="scientific">uncultured Frankineae bacterium</name>
    <dbReference type="NCBI Taxonomy" id="437475"/>
    <lineage>
        <taxon>Bacteria</taxon>
        <taxon>Bacillati</taxon>
        <taxon>Actinomycetota</taxon>
        <taxon>Actinomycetes</taxon>
        <taxon>Frankiales</taxon>
        <taxon>environmental samples</taxon>
    </lineage>
</organism>
<reference evidence="1" key="1">
    <citation type="submission" date="2020-02" db="EMBL/GenBank/DDBJ databases">
        <authorList>
            <person name="Meier V. D."/>
        </authorList>
    </citation>
    <scope>NUCLEOTIDE SEQUENCE</scope>
    <source>
        <strain evidence="1">AVDCRST_MAG07</strain>
    </source>
</reference>
<gene>
    <name evidence="1" type="ORF">AVDCRST_MAG07-3041</name>
</gene>
<dbReference type="PRINTS" id="PR00411">
    <property type="entry name" value="PNDRDTASEI"/>
</dbReference>
<keyword evidence="1" id="KW-0413">Isomerase</keyword>
<dbReference type="EMBL" id="CADCUB010000131">
    <property type="protein sequence ID" value="CAA9347622.1"/>
    <property type="molecule type" value="Genomic_DNA"/>
</dbReference>
<dbReference type="GO" id="GO:0016853">
    <property type="term" value="F:isomerase activity"/>
    <property type="evidence" value="ECO:0007669"/>
    <property type="project" value="UniProtKB-KW"/>
</dbReference>
<dbReference type="Pfam" id="PF05834">
    <property type="entry name" value="Lycopene_cycl"/>
    <property type="match status" value="1"/>
</dbReference>
<accession>A0A6J4M1L3</accession>
<evidence type="ECO:0000313" key="1">
    <source>
        <dbReference type="EMBL" id="CAA9347622.1"/>
    </source>
</evidence>
<dbReference type="SUPFAM" id="SSF51905">
    <property type="entry name" value="FAD/NAD(P)-binding domain"/>
    <property type="match status" value="1"/>
</dbReference>
<proteinExistence type="predicted"/>
<dbReference type="InterPro" id="IPR036188">
    <property type="entry name" value="FAD/NAD-bd_sf"/>
</dbReference>
<dbReference type="Gene3D" id="3.50.50.60">
    <property type="entry name" value="FAD/NAD(P)-binding domain"/>
    <property type="match status" value="1"/>
</dbReference>
<protein>
    <submittedName>
        <fullName evidence="1">Lycopene beta-cyclase</fullName>
        <ecNumber evidence="1">5.5.1.19</ecNumber>
    </submittedName>
</protein>
<sequence length="375" mass="40653">MLHADVVVVGAGAAGLALACRLGEQGSADVVLVEAPPGPARPPERTWCSWQSGPGDWEDAVHRRWDRVQVHAPSGRERTYDLAPFAYTMVRSGDYERVAAARLSRTGVVRVEALVDRITGDGVVEGADVAGRWVFDTRPAPPARPGRVALLQHFRGWTVRTAQDAFDPAVAGLMDFRPPQPPGGVAFGYVLPTSPREALVEYTEFSRSVLEDEQYESALVDWTSQVLRLGPFEVLAVEQGAIPMTDAPFPRRVGERVFRLGAAGGATRPSTGYTFAAAQRQARAVADALREGRDPEPPPAYSARHLRMDGLLLRALDGGFLDGADFFAGLFERQPTERVLRFLDGSTTLREDLAVMASAPRAAMLRTVLAGALDR</sequence>
<dbReference type="EC" id="5.5.1.19" evidence="1"/>
<dbReference type="AlphaFoldDB" id="A0A6J4M1L3"/>
<name>A0A6J4M1L3_9ACTN</name>